<dbReference type="GO" id="GO:0015977">
    <property type="term" value="P:carbon fixation"/>
    <property type="evidence" value="ECO:0007669"/>
    <property type="project" value="InterPro"/>
</dbReference>
<feature type="active site" evidence="4">
    <location>
        <position position="121"/>
    </location>
</feature>
<dbReference type="InterPro" id="IPR033129">
    <property type="entry name" value="PEPCASE_His_AS"/>
</dbReference>
<evidence type="ECO:0000256" key="5">
    <source>
        <dbReference type="PROSITE-ProRule" id="PRU10112"/>
    </source>
</evidence>
<dbReference type="KEGG" id="hms:HMU13380"/>
<dbReference type="PANTHER" id="PTHR30523:SF6">
    <property type="entry name" value="PHOSPHOENOLPYRUVATE CARBOXYLASE"/>
    <property type="match status" value="1"/>
</dbReference>
<evidence type="ECO:0000313" key="7">
    <source>
        <dbReference type="Proteomes" id="UP000001522"/>
    </source>
</evidence>
<dbReference type="PROSITE" id="PS00393">
    <property type="entry name" value="PEPCASE_2"/>
    <property type="match status" value="1"/>
</dbReference>
<dbReference type="InterPro" id="IPR021135">
    <property type="entry name" value="PEP_COase"/>
</dbReference>
<gene>
    <name evidence="6" type="primary">ppc</name>
    <name evidence="6" type="ordered locus">HMU13380</name>
</gene>
<dbReference type="GO" id="GO:0008964">
    <property type="term" value="F:phosphoenolpyruvate carboxylase activity"/>
    <property type="evidence" value="ECO:0007669"/>
    <property type="project" value="UniProtKB-EC"/>
</dbReference>
<comment type="catalytic activity">
    <reaction evidence="3">
        <text>oxaloacetate + phosphate = phosphoenolpyruvate + hydrogencarbonate</text>
        <dbReference type="Rhea" id="RHEA:28370"/>
        <dbReference type="ChEBI" id="CHEBI:16452"/>
        <dbReference type="ChEBI" id="CHEBI:17544"/>
        <dbReference type="ChEBI" id="CHEBI:43474"/>
        <dbReference type="ChEBI" id="CHEBI:58702"/>
        <dbReference type="EC" id="4.1.1.31"/>
    </reaction>
</comment>
<accession>D3UJB7</accession>
<dbReference type="GO" id="GO:0005829">
    <property type="term" value="C:cytosol"/>
    <property type="evidence" value="ECO:0007669"/>
    <property type="project" value="TreeGrafter"/>
</dbReference>
<dbReference type="eggNOG" id="COG2352">
    <property type="taxonomic scope" value="Bacteria"/>
</dbReference>
<organism evidence="6 7">
    <name type="scientific">Helicobacter mustelae (strain ATCC 43772 / CCUG 25715 / CIP 103759 / LMG 18044 / NCTC 12198 / R85-136P)</name>
    <name type="common">Campylobacter mustelae</name>
    <dbReference type="NCBI Taxonomy" id="679897"/>
    <lineage>
        <taxon>Bacteria</taxon>
        <taxon>Pseudomonadati</taxon>
        <taxon>Campylobacterota</taxon>
        <taxon>Epsilonproteobacteria</taxon>
        <taxon>Campylobacterales</taxon>
        <taxon>Helicobacteraceae</taxon>
        <taxon>Helicobacter</taxon>
    </lineage>
</organism>
<dbReference type="AlphaFoldDB" id="D3UJB7"/>
<keyword evidence="6" id="KW-0456">Lyase</keyword>
<dbReference type="Gene3D" id="1.20.1440.90">
    <property type="entry name" value="Phosphoenolpyruvate/pyruvate domain"/>
    <property type="match status" value="1"/>
</dbReference>
<feature type="active site" evidence="5">
    <location>
        <position position="535"/>
    </location>
</feature>
<dbReference type="RefSeq" id="WP_013023659.1">
    <property type="nucleotide sequence ID" value="NC_013949.1"/>
</dbReference>
<evidence type="ECO:0000256" key="1">
    <source>
        <dbReference type="ARBA" id="ARBA00003670"/>
    </source>
</evidence>
<keyword evidence="7" id="KW-1185">Reference proteome</keyword>
<dbReference type="InterPro" id="IPR015813">
    <property type="entry name" value="Pyrv/PenolPyrv_kinase-like_dom"/>
</dbReference>
<reference evidence="6 7" key="1">
    <citation type="journal article" date="2010" name="BMC Genomics">
        <title>Comparative genomics and proteomics of Helicobacter mustelae, an ulcerogenic and carcinogenic gastric pathogen.</title>
        <authorList>
            <person name="O'Toole P.W."/>
            <person name="Snelling W.J."/>
            <person name="Canchaya C."/>
            <person name="Forde B.M."/>
            <person name="Hardie K.R."/>
            <person name="Josenhans C."/>
            <person name="Graham R.L.J."/>
            <person name="McMullan G."/>
            <person name="Parkhill J."/>
            <person name="Belda E."/>
            <person name="Bentley S.D."/>
        </authorList>
    </citation>
    <scope>NUCLEOTIDE SEQUENCE [LARGE SCALE GENOMIC DNA]</scope>
    <source>
        <strain evidence="7">ATCC 43772 / LMG 18044 / NCTC 12198 / 12198</strain>
    </source>
</reference>
<dbReference type="GO" id="GO:0006099">
    <property type="term" value="P:tricarboxylic acid cycle"/>
    <property type="evidence" value="ECO:0007669"/>
    <property type="project" value="InterPro"/>
</dbReference>
<evidence type="ECO:0000256" key="2">
    <source>
        <dbReference type="ARBA" id="ARBA00022419"/>
    </source>
</evidence>
<dbReference type="PROSITE" id="PS00781">
    <property type="entry name" value="PEPCASE_1"/>
    <property type="match status" value="1"/>
</dbReference>
<evidence type="ECO:0000313" key="6">
    <source>
        <dbReference type="EMBL" id="CBG40592.1"/>
    </source>
</evidence>
<protein>
    <recommendedName>
        <fullName evidence="2">Phosphoenolpyruvate carboxylase</fullName>
    </recommendedName>
</protein>
<dbReference type="EMBL" id="FN555004">
    <property type="protein sequence ID" value="CBG40592.1"/>
    <property type="molecule type" value="Genomic_DNA"/>
</dbReference>
<dbReference type="PANTHER" id="PTHR30523">
    <property type="entry name" value="PHOSPHOENOLPYRUVATE CARBOXYLASE"/>
    <property type="match status" value="1"/>
</dbReference>
<proteinExistence type="predicted"/>
<dbReference type="STRING" id="679897.HMU13380"/>
<dbReference type="Pfam" id="PF00311">
    <property type="entry name" value="PEPcase"/>
    <property type="match status" value="1"/>
</dbReference>
<evidence type="ECO:0000256" key="4">
    <source>
        <dbReference type="PROSITE-ProRule" id="PRU10111"/>
    </source>
</evidence>
<sequence length="883" mass="101662">MSDFEREKQFIMELMRKMLQSTDALAAEFFDAFILALNKQECTSSLLTQIIQNNKTLEVIKAFSLYNILLNIIQERYNIKTAKPLQKIAQTYEELIAQGFDPEDIQEIINKMEFYPVFTAHPTESRRRTFLEAHYAINRDLHKIFELHDEELIEDINYRLHLLWRTHLVRSQKLEVLFELDNLLYIIETSILNSAQKTLNMLSALLPKPLSKSPIRLGSWIGGDRDGNPFVSNELMTQVMKTQHKLLINLYIKKVEKLIRELSISQDFCNISEELLRSIQREKEHLDSFRLYSKEPFRTKLFLIKKKLQNRFIGINTNWREEFVYHSAKELLADIDLLIDSAPEHCTRSLKEFRNLVLLADFSLLHLDFREHKSVFQEAISEIFCLLGMCDNDFGSLSEEKKIEILNQALDSPKSILSEILPSLSRDTQNVIEIFVSIAWGKRHISEEILHSFILSMTTDASDLLTILWFIKQNRLWIPGQSAQIAITPLFETIQDLKHSKEILLTLSKNPHYSLYLKDCASTQEIMVGYSDSSKDGGIFASNYNLHSAIYDLIKLGESLKITFKLFHGRGGSVSRGGGTLESALLAAPPRSVNGMLKVTEQGEIIGSKYLSPMSADFNFANTLSALLKKSCLDAFCTHDIAHDDLDAKMCEITRSHRGQMQKISEQSYLKYRELVYGTAGFMDYFKAATPIEFIQQLNLGSRPSKRKDTAKVEDLRAIPWVFAWTQNRSIIPAWYGLGSGLLAIEDKNALRQSYLESDFFRATIDNISQAFLKVDLEIAGFYNAFIDDEALGNKIWGMIAEEYDKTMEYILWIRDESELLCSQPEIRKSILMRKPTVNALNLLQIELIKRYQKSHYEKQKTRLLEEIHSTIIGIAQGLRNTG</sequence>
<dbReference type="Proteomes" id="UP000001522">
    <property type="component" value="Chromosome"/>
</dbReference>
<dbReference type="SUPFAM" id="SSF51621">
    <property type="entry name" value="Phosphoenolpyruvate/pyruvate domain"/>
    <property type="match status" value="1"/>
</dbReference>
<dbReference type="InterPro" id="IPR018129">
    <property type="entry name" value="PEP_COase_Lys_AS"/>
</dbReference>
<name>D3UJB7_HELM1</name>
<dbReference type="HOGENOM" id="CLU_006557_2_0_7"/>
<evidence type="ECO:0000256" key="3">
    <source>
        <dbReference type="ARBA" id="ARBA00048995"/>
    </source>
</evidence>
<dbReference type="PRINTS" id="PR00150">
    <property type="entry name" value="PEPCARBXLASE"/>
</dbReference>
<comment type="function">
    <text evidence="1">Forms oxaloacetate, a four-carbon dicarboxylic acid source for the tricarboxylic acid cycle.</text>
</comment>
<keyword evidence="6" id="KW-0670">Pyruvate</keyword>